<sequence>MIRLKSILLNEKTYSQMQFLLGDLEFVVNVLRRVDRSDYEYMLKYLKKYYQQTYAAATPGESVAPHLEFFTWLENVLDSNKSRIVNFGEDYQRCIDTVEGAKRWWTDYFNKKNNKGN</sequence>
<gene>
    <name evidence="1" type="ORF">UFOVP723_132</name>
</gene>
<organism evidence="1">
    <name type="scientific">uncultured Caudovirales phage</name>
    <dbReference type="NCBI Taxonomy" id="2100421"/>
    <lineage>
        <taxon>Viruses</taxon>
        <taxon>Duplodnaviria</taxon>
        <taxon>Heunggongvirae</taxon>
        <taxon>Uroviricota</taxon>
        <taxon>Caudoviricetes</taxon>
        <taxon>Peduoviridae</taxon>
        <taxon>Maltschvirus</taxon>
        <taxon>Maltschvirus maltsch</taxon>
    </lineage>
</organism>
<name>A0A6J5NLN9_9CAUD</name>
<protein>
    <submittedName>
        <fullName evidence="1">Uncharacterized protein</fullName>
    </submittedName>
</protein>
<evidence type="ECO:0000313" key="1">
    <source>
        <dbReference type="EMBL" id="CAB4160299.1"/>
    </source>
</evidence>
<dbReference type="EMBL" id="LR796697">
    <property type="protein sequence ID" value="CAB4160299.1"/>
    <property type="molecule type" value="Genomic_DNA"/>
</dbReference>
<reference evidence="1" key="1">
    <citation type="submission" date="2020-04" db="EMBL/GenBank/DDBJ databases">
        <authorList>
            <person name="Chiriac C."/>
            <person name="Salcher M."/>
            <person name="Ghai R."/>
            <person name="Kavagutti S V."/>
        </authorList>
    </citation>
    <scope>NUCLEOTIDE SEQUENCE</scope>
</reference>
<accession>A0A6J5NLN9</accession>
<proteinExistence type="predicted"/>